<protein>
    <submittedName>
        <fullName evidence="2">Winged helix-turn-helix transcriptional regulator</fullName>
    </submittedName>
</protein>
<dbReference type="RefSeq" id="WP_144258433.1">
    <property type="nucleotide sequence ID" value="NZ_CP041636.1"/>
</dbReference>
<dbReference type="PROSITE" id="PS50995">
    <property type="entry name" value="HTH_MARR_2"/>
    <property type="match status" value="1"/>
</dbReference>
<evidence type="ECO:0000259" key="1">
    <source>
        <dbReference type="PROSITE" id="PS50995"/>
    </source>
</evidence>
<dbReference type="Pfam" id="PF12802">
    <property type="entry name" value="MarR_2"/>
    <property type="match status" value="1"/>
</dbReference>
<evidence type="ECO:0000313" key="2">
    <source>
        <dbReference type="EMBL" id="QDO99437.1"/>
    </source>
</evidence>
<name>A0A516H6N5_9PROT</name>
<reference evidence="2 3" key="1">
    <citation type="submission" date="2019-07" db="EMBL/GenBank/DDBJ databases">
        <title>Genome sequencing for Ferrovibrio sp. K5.</title>
        <authorList>
            <person name="Park S.-J."/>
        </authorList>
    </citation>
    <scope>NUCLEOTIDE SEQUENCE [LARGE SCALE GENOMIC DNA]</scope>
    <source>
        <strain evidence="2 3">K5</strain>
    </source>
</reference>
<dbReference type="SUPFAM" id="SSF46785">
    <property type="entry name" value="Winged helix' DNA-binding domain"/>
    <property type="match status" value="1"/>
</dbReference>
<sequence>MTKDLPDTNAIADRITDGLKRVAAVMRSDEWSTAQAMSITPTQLQILNVLEGRMRGLRVTEIAAHLGVSQPTATDSATALLRKGYVEKVAGVDRRSSLLVLTVEGRKALRQAGRAENATRDAVEELPAAEQEELLVSLVRVINTLQEAGAVPVQRMCVTCKYFEPHRHAGKQGPHHCHFVNAPLRRRDFRVDCREHEIADPDTRAATWGSLQTG</sequence>
<dbReference type="GO" id="GO:0003700">
    <property type="term" value="F:DNA-binding transcription factor activity"/>
    <property type="evidence" value="ECO:0007669"/>
    <property type="project" value="InterPro"/>
</dbReference>
<organism evidence="2 3">
    <name type="scientific">Ferrovibrio terrae</name>
    <dbReference type="NCBI Taxonomy" id="2594003"/>
    <lineage>
        <taxon>Bacteria</taxon>
        <taxon>Pseudomonadati</taxon>
        <taxon>Pseudomonadota</taxon>
        <taxon>Alphaproteobacteria</taxon>
        <taxon>Rhodospirillales</taxon>
        <taxon>Rhodospirillaceae</taxon>
        <taxon>Ferrovibrio</taxon>
    </lineage>
</organism>
<gene>
    <name evidence="2" type="ORF">FNB15_20105</name>
</gene>
<feature type="domain" description="HTH marR-type" evidence="1">
    <location>
        <begin position="12"/>
        <end position="143"/>
    </location>
</feature>
<evidence type="ECO:0000313" key="3">
    <source>
        <dbReference type="Proteomes" id="UP000317496"/>
    </source>
</evidence>
<dbReference type="GO" id="GO:0006950">
    <property type="term" value="P:response to stress"/>
    <property type="evidence" value="ECO:0007669"/>
    <property type="project" value="TreeGrafter"/>
</dbReference>
<dbReference type="EMBL" id="CP041636">
    <property type="protein sequence ID" value="QDO99437.1"/>
    <property type="molecule type" value="Genomic_DNA"/>
</dbReference>
<dbReference type="InterPro" id="IPR000835">
    <property type="entry name" value="HTH_MarR-typ"/>
</dbReference>
<dbReference type="InterPro" id="IPR039422">
    <property type="entry name" value="MarR/SlyA-like"/>
</dbReference>
<dbReference type="OrthoDB" id="9783504at2"/>
<dbReference type="CDD" id="cd00090">
    <property type="entry name" value="HTH_ARSR"/>
    <property type="match status" value="1"/>
</dbReference>
<accession>A0A516H6N5</accession>
<dbReference type="KEGG" id="fer:FNB15_20105"/>
<dbReference type="Gene3D" id="1.10.10.10">
    <property type="entry name" value="Winged helix-like DNA-binding domain superfamily/Winged helix DNA-binding domain"/>
    <property type="match status" value="1"/>
</dbReference>
<dbReference type="Proteomes" id="UP000317496">
    <property type="component" value="Chromosome"/>
</dbReference>
<dbReference type="AlphaFoldDB" id="A0A516H6N5"/>
<dbReference type="InterPro" id="IPR011991">
    <property type="entry name" value="ArsR-like_HTH"/>
</dbReference>
<keyword evidence="3" id="KW-1185">Reference proteome</keyword>
<proteinExistence type="predicted"/>
<dbReference type="InterPro" id="IPR036390">
    <property type="entry name" value="WH_DNA-bd_sf"/>
</dbReference>
<dbReference type="InterPro" id="IPR036388">
    <property type="entry name" value="WH-like_DNA-bd_sf"/>
</dbReference>
<dbReference type="SMART" id="SM00347">
    <property type="entry name" value="HTH_MARR"/>
    <property type="match status" value="1"/>
</dbReference>
<dbReference type="PANTHER" id="PTHR33164">
    <property type="entry name" value="TRANSCRIPTIONAL REGULATOR, MARR FAMILY"/>
    <property type="match status" value="1"/>
</dbReference>
<dbReference type="PANTHER" id="PTHR33164:SF43">
    <property type="entry name" value="HTH-TYPE TRANSCRIPTIONAL REPRESSOR YETL"/>
    <property type="match status" value="1"/>
</dbReference>